<keyword evidence="4 7" id="KW-0812">Transmembrane</keyword>
<feature type="transmembrane region" description="Helical" evidence="7">
    <location>
        <begin position="178"/>
        <end position="194"/>
    </location>
</feature>
<dbReference type="PROSITE" id="PS50928">
    <property type="entry name" value="ABC_TM1"/>
    <property type="match status" value="1"/>
</dbReference>
<organism evidence="9 10">
    <name type="scientific">Corynebacterium lactis RW2-5</name>
    <dbReference type="NCBI Taxonomy" id="1408189"/>
    <lineage>
        <taxon>Bacteria</taxon>
        <taxon>Bacillati</taxon>
        <taxon>Actinomycetota</taxon>
        <taxon>Actinomycetes</taxon>
        <taxon>Mycobacteriales</taxon>
        <taxon>Corynebacteriaceae</taxon>
        <taxon>Corynebacterium</taxon>
    </lineage>
</organism>
<evidence type="ECO:0000313" key="9">
    <source>
        <dbReference type="EMBL" id="ALA67496.1"/>
    </source>
</evidence>
<keyword evidence="5 7" id="KW-1133">Transmembrane helix</keyword>
<evidence type="ECO:0000256" key="5">
    <source>
        <dbReference type="ARBA" id="ARBA00022989"/>
    </source>
</evidence>
<evidence type="ECO:0000313" key="10">
    <source>
        <dbReference type="Proteomes" id="UP000058446"/>
    </source>
</evidence>
<evidence type="ECO:0000259" key="8">
    <source>
        <dbReference type="PROSITE" id="PS50928"/>
    </source>
</evidence>
<accession>A0A0K2H187</accession>
<name>A0A0K2H187_9CORY</name>
<feature type="domain" description="ABC transmembrane type-1" evidence="8">
    <location>
        <begin position="93"/>
        <end position="298"/>
    </location>
</feature>
<dbReference type="PANTHER" id="PTHR43163:SF3">
    <property type="entry name" value="PEPTIDE ABC TRANSPORTER PERMEASE PROTEIN"/>
    <property type="match status" value="1"/>
</dbReference>
<keyword evidence="6 7" id="KW-0472">Membrane</keyword>
<keyword evidence="10" id="KW-1185">Reference proteome</keyword>
<feature type="transmembrane region" description="Helical" evidence="7">
    <location>
        <begin position="143"/>
        <end position="166"/>
    </location>
</feature>
<feature type="transmembrane region" description="Helical" evidence="7">
    <location>
        <begin position="99"/>
        <end position="123"/>
    </location>
</feature>
<feature type="transmembrane region" description="Helical" evidence="7">
    <location>
        <begin position="278"/>
        <end position="301"/>
    </location>
</feature>
<dbReference type="GO" id="GO:0055085">
    <property type="term" value="P:transmembrane transport"/>
    <property type="evidence" value="ECO:0007669"/>
    <property type="project" value="InterPro"/>
</dbReference>
<dbReference type="CDD" id="cd06261">
    <property type="entry name" value="TM_PBP2"/>
    <property type="match status" value="1"/>
</dbReference>
<dbReference type="GO" id="GO:0005886">
    <property type="term" value="C:plasma membrane"/>
    <property type="evidence" value="ECO:0007669"/>
    <property type="project" value="UniProtKB-SubCell"/>
</dbReference>
<comment type="similarity">
    <text evidence="7">Belongs to the binding-protein-dependent transport system permease family.</text>
</comment>
<reference evidence="9 10" key="1">
    <citation type="submission" date="2013-10" db="EMBL/GenBank/DDBJ databases">
        <title>Complete genome sequence of Corynebacterium lactis DSM 45799(T), isolated from raw cow milk.</title>
        <authorList>
            <person name="Ruckert C."/>
            <person name="Albersmeier A."/>
            <person name="Lipski A."/>
            <person name="Kalinowski J."/>
        </authorList>
    </citation>
    <scope>NUCLEOTIDE SEQUENCE [LARGE SCALE GENOMIC DNA]</scope>
    <source>
        <strain evidence="9 10">RW2-5</strain>
    </source>
</reference>
<dbReference type="PANTHER" id="PTHR43163">
    <property type="entry name" value="DIPEPTIDE TRANSPORT SYSTEM PERMEASE PROTEIN DPPB-RELATED"/>
    <property type="match status" value="1"/>
</dbReference>
<dbReference type="KEGG" id="clw:CLAC_06840"/>
<dbReference type="AlphaFoldDB" id="A0A0K2H187"/>
<dbReference type="SUPFAM" id="SSF161098">
    <property type="entry name" value="MetI-like"/>
    <property type="match status" value="1"/>
</dbReference>
<evidence type="ECO:0000256" key="2">
    <source>
        <dbReference type="ARBA" id="ARBA00022448"/>
    </source>
</evidence>
<evidence type="ECO:0000256" key="3">
    <source>
        <dbReference type="ARBA" id="ARBA00022475"/>
    </source>
</evidence>
<comment type="subcellular location">
    <subcellularLocation>
        <location evidence="1 7">Cell membrane</location>
        <topology evidence="1 7">Multi-pass membrane protein</topology>
    </subcellularLocation>
</comment>
<dbReference type="Proteomes" id="UP000058446">
    <property type="component" value="Chromosome"/>
</dbReference>
<dbReference type="EMBL" id="CP006841">
    <property type="protein sequence ID" value="ALA67496.1"/>
    <property type="molecule type" value="Genomic_DNA"/>
</dbReference>
<gene>
    <name evidence="9" type="ORF">CLAC_06840</name>
</gene>
<proteinExistence type="inferred from homology"/>
<dbReference type="InterPro" id="IPR035906">
    <property type="entry name" value="MetI-like_sf"/>
</dbReference>
<evidence type="ECO:0000256" key="1">
    <source>
        <dbReference type="ARBA" id="ARBA00004651"/>
    </source>
</evidence>
<dbReference type="Pfam" id="PF00528">
    <property type="entry name" value="BPD_transp_1"/>
    <property type="match status" value="1"/>
</dbReference>
<keyword evidence="3" id="KW-1003">Cell membrane</keyword>
<sequence length="305" mass="31668">MHVGKRMARWLAVLLCAALGSFIVMDLLPGDAATVIARTSDQARVDALRTDLGLDRPLLARLWDWFSGLFFFGDGGMLFSSHRTVWEASAVATRNSAYLVAVALPLLLCIGVGAGIFAGLAPSSWRDTITSFAAQSTLATPDFAITALLLAVFAGALRLAPAVSLVPPGGTPADNPEALIIPALAVAVIGGAWLQRLVRAAIVDARALPHVRAAELAGMHPVSVLRLHTLPAAAGQIAQACAGTIPYVVAGTVVVENVVGFPGIGTAVTRFVATRETVAVATLTTVFAAITVASFALADFLGRRR</sequence>
<dbReference type="STRING" id="1408189.CLAC_06840"/>
<dbReference type="InterPro" id="IPR000515">
    <property type="entry name" value="MetI-like"/>
</dbReference>
<evidence type="ECO:0000256" key="6">
    <source>
        <dbReference type="ARBA" id="ARBA00023136"/>
    </source>
</evidence>
<dbReference type="PATRIC" id="fig|1408189.4.peg.1364"/>
<dbReference type="Gene3D" id="1.10.3720.10">
    <property type="entry name" value="MetI-like"/>
    <property type="match status" value="1"/>
</dbReference>
<evidence type="ECO:0000256" key="4">
    <source>
        <dbReference type="ARBA" id="ARBA00022692"/>
    </source>
</evidence>
<evidence type="ECO:0000256" key="7">
    <source>
        <dbReference type="RuleBase" id="RU363032"/>
    </source>
</evidence>
<keyword evidence="2 7" id="KW-0813">Transport</keyword>
<protein>
    <submittedName>
        <fullName evidence="9">ABC transporter permease</fullName>
    </submittedName>
</protein>